<protein>
    <submittedName>
        <fullName evidence="1">Uncharacterized protein</fullName>
    </submittedName>
</protein>
<dbReference type="AlphaFoldDB" id="A0A1S8CXQ7"/>
<sequence>MSTSQETVEPVGFLTLQFSEFDPVFLDYLLYDNPQITETNIGVADENGVKTHRDEEDQPFTVGTYEGIPYRTNYDNEQYAIRFFLQADQARPQHSQQRNHRYEKVGSNGQNVPATSLDADHTACELYCSNCDAWIVSRGIIQTMQCRICSKSFL</sequence>
<comment type="caution">
    <text evidence="1">The sequence shown here is derived from an EMBL/GenBank/DDBJ whole genome shotgun (WGS) entry which is preliminary data.</text>
</comment>
<accession>A0A1S8CXQ7</accession>
<dbReference type="RefSeq" id="WP_143253652.1">
    <property type="nucleotide sequence ID" value="NZ_MLCN01000009.1"/>
</dbReference>
<proteinExistence type="predicted"/>
<gene>
    <name evidence="1" type="ORF">BKE30_04525</name>
</gene>
<reference evidence="1 2" key="1">
    <citation type="submission" date="2016-10" db="EMBL/GenBank/DDBJ databases">
        <title>Draft Genome sequence of Alkanindiges sp. strain H1.</title>
        <authorList>
            <person name="Subhash Y."/>
            <person name="Lee S."/>
        </authorList>
    </citation>
    <scope>NUCLEOTIDE SEQUENCE [LARGE SCALE GENOMIC DNA]</scope>
    <source>
        <strain evidence="1 2">H1</strain>
    </source>
</reference>
<dbReference type="STRING" id="1907941.BKE30_04525"/>
<name>A0A1S8CXQ7_9GAMM</name>
<dbReference type="EMBL" id="MLCN01000009">
    <property type="protein sequence ID" value="ONG41425.1"/>
    <property type="molecule type" value="Genomic_DNA"/>
</dbReference>
<keyword evidence="2" id="KW-1185">Reference proteome</keyword>
<organism evidence="1 2">
    <name type="scientific">Alkanindiges hydrocarboniclasticus</name>
    <dbReference type="NCBI Taxonomy" id="1907941"/>
    <lineage>
        <taxon>Bacteria</taxon>
        <taxon>Pseudomonadati</taxon>
        <taxon>Pseudomonadota</taxon>
        <taxon>Gammaproteobacteria</taxon>
        <taxon>Moraxellales</taxon>
        <taxon>Moraxellaceae</taxon>
        <taxon>Alkanindiges</taxon>
    </lineage>
</organism>
<evidence type="ECO:0000313" key="1">
    <source>
        <dbReference type="EMBL" id="ONG41425.1"/>
    </source>
</evidence>
<dbReference type="Proteomes" id="UP000192132">
    <property type="component" value="Unassembled WGS sequence"/>
</dbReference>
<evidence type="ECO:0000313" key="2">
    <source>
        <dbReference type="Proteomes" id="UP000192132"/>
    </source>
</evidence>